<dbReference type="OrthoDB" id="9789468at2"/>
<dbReference type="eggNOG" id="COG0543">
    <property type="taxonomic scope" value="Bacteria"/>
</dbReference>
<evidence type="ECO:0000256" key="3">
    <source>
        <dbReference type="ARBA" id="ARBA00022630"/>
    </source>
</evidence>
<evidence type="ECO:0000256" key="2">
    <source>
        <dbReference type="ARBA" id="ARBA00022448"/>
    </source>
</evidence>
<evidence type="ECO:0000256" key="12">
    <source>
        <dbReference type="PIRSR" id="PIRSR006816-2"/>
    </source>
</evidence>
<comment type="cofactor">
    <cofactor evidence="10">
        <name>[2Fe-2S] cluster</name>
        <dbReference type="ChEBI" id="CHEBI:190135"/>
    </cofactor>
</comment>
<dbReference type="InterPro" id="IPR037117">
    <property type="entry name" value="Dihydroorotate_DH_ele_sf"/>
</dbReference>
<dbReference type="InterPro" id="IPR039261">
    <property type="entry name" value="FNR_nucleotide-bd"/>
</dbReference>
<keyword evidence="6 11" id="KW-0274">FAD</keyword>
<dbReference type="Gene3D" id="3.40.50.80">
    <property type="entry name" value="Nucleotide-binding domain of ferredoxin-NADP reductase (FNR) module"/>
    <property type="match status" value="1"/>
</dbReference>
<dbReference type="InterPro" id="IPR019480">
    <property type="entry name" value="Dihydroorotate_DH_Fe-S-bd"/>
</dbReference>
<feature type="binding site" evidence="11">
    <location>
        <begin position="58"/>
        <end position="61"/>
    </location>
    <ligand>
        <name>FAD</name>
        <dbReference type="ChEBI" id="CHEBI:57692"/>
    </ligand>
</feature>
<keyword evidence="4 12" id="KW-0001">2Fe-2S</keyword>
<protein>
    <submittedName>
        <fullName evidence="14">Oxidoreductase FAD/NAD(P)-binding domain protein</fullName>
    </submittedName>
</protein>
<dbReference type="InterPro" id="IPR017938">
    <property type="entry name" value="Riboflavin_synthase-like_b-brl"/>
</dbReference>
<evidence type="ECO:0000256" key="10">
    <source>
        <dbReference type="ARBA" id="ARBA00034078"/>
    </source>
</evidence>
<name>B4SFF8_PELPB</name>
<dbReference type="AlphaFoldDB" id="B4SFF8"/>
<evidence type="ECO:0000256" key="7">
    <source>
        <dbReference type="ARBA" id="ARBA00022982"/>
    </source>
</evidence>
<dbReference type="SUPFAM" id="SSF52343">
    <property type="entry name" value="Ferredoxin reductase-like, C-terminal NADP-linked domain"/>
    <property type="match status" value="1"/>
</dbReference>
<dbReference type="RefSeq" id="WP_012509210.1">
    <property type="nucleotide sequence ID" value="NC_011060.1"/>
</dbReference>
<dbReference type="PANTHER" id="PTHR43513">
    <property type="entry name" value="DIHYDROOROTATE DEHYDROGENASE B (NAD(+)), ELECTRON TRANSFER SUBUNIT"/>
    <property type="match status" value="1"/>
</dbReference>
<comment type="cofactor">
    <cofactor evidence="11">
        <name>FAD</name>
        <dbReference type="ChEBI" id="CHEBI:57692"/>
    </cofactor>
    <text evidence="11">Binds 1 FAD per subunit.</text>
</comment>
<comment type="cofactor">
    <cofactor evidence="12">
        <name>[2Fe-2S] cluster</name>
        <dbReference type="ChEBI" id="CHEBI:190135"/>
    </cofactor>
    <text evidence="12">Binds 1 [2Fe-2S] cluster per subunit.</text>
</comment>
<keyword evidence="8 12" id="KW-0408">Iron</keyword>
<dbReference type="Gene3D" id="2.10.240.10">
    <property type="entry name" value="Dihydroorotate dehydrogenase, electron transfer subunit"/>
    <property type="match status" value="1"/>
</dbReference>
<evidence type="ECO:0000256" key="9">
    <source>
        <dbReference type="ARBA" id="ARBA00023014"/>
    </source>
</evidence>
<evidence type="ECO:0000256" key="6">
    <source>
        <dbReference type="ARBA" id="ARBA00022827"/>
    </source>
</evidence>
<evidence type="ECO:0000256" key="5">
    <source>
        <dbReference type="ARBA" id="ARBA00022723"/>
    </source>
</evidence>
<dbReference type="InterPro" id="IPR017927">
    <property type="entry name" value="FAD-bd_FR_type"/>
</dbReference>
<feature type="binding site" evidence="12">
    <location>
        <position position="234"/>
    </location>
    <ligand>
        <name>[2Fe-2S] cluster</name>
        <dbReference type="ChEBI" id="CHEBI:190135"/>
    </ligand>
</feature>
<keyword evidence="9 12" id="KW-0411">Iron-sulfur</keyword>
<proteinExistence type="inferred from homology"/>
<evidence type="ECO:0000256" key="4">
    <source>
        <dbReference type="ARBA" id="ARBA00022714"/>
    </source>
</evidence>
<dbReference type="GO" id="GO:0006221">
    <property type="term" value="P:pyrimidine nucleotide biosynthetic process"/>
    <property type="evidence" value="ECO:0007669"/>
    <property type="project" value="InterPro"/>
</dbReference>
<dbReference type="InterPro" id="IPR012165">
    <property type="entry name" value="Cyt_c3_hydrogenase_gsu"/>
</dbReference>
<feature type="binding site" evidence="12">
    <location>
        <position position="251"/>
    </location>
    <ligand>
        <name>[2Fe-2S] cluster</name>
        <dbReference type="ChEBI" id="CHEBI:190135"/>
    </ligand>
</feature>
<evidence type="ECO:0000313" key="15">
    <source>
        <dbReference type="Proteomes" id="UP000002724"/>
    </source>
</evidence>
<dbReference type="STRING" id="324925.Ppha_2575"/>
<feature type="domain" description="FAD-binding FR-type" evidence="13">
    <location>
        <begin position="7"/>
        <end position="105"/>
    </location>
</feature>
<comment type="similarity">
    <text evidence="1">Belongs to the PyrK family.</text>
</comment>
<dbReference type="Gene3D" id="2.40.30.10">
    <property type="entry name" value="Translation factors"/>
    <property type="match status" value="1"/>
</dbReference>
<dbReference type="SUPFAM" id="SSF63380">
    <property type="entry name" value="Riboflavin synthase domain-like"/>
    <property type="match status" value="1"/>
</dbReference>
<dbReference type="HOGENOM" id="CLU_003827_1_2_10"/>
<sequence>MPETNSITDTRATVVETRRISHDVTVITLDCPAIAASAKPGNFVNIKVSDTTLPLLRRPFSIHNVRGGLIDIMVKAAGRGSALFCDSTKGSTMMVLGPLGTCFDISGNKFNTAILVSGGIGTAPMLFLEKELKAKGIKVINLIGGRTKEELLAQELSNCRLATDDGSAGFRGTVVELLREELPALKQDGALKVFSCGPNPMLKAVAAFCREQSLRCDISLESVMGCGIGICYGCSVEVKKPDGGLRTILLCQEGPVIDAELLAV</sequence>
<dbReference type="GO" id="GO:0016491">
    <property type="term" value="F:oxidoreductase activity"/>
    <property type="evidence" value="ECO:0007669"/>
    <property type="project" value="InterPro"/>
</dbReference>
<feature type="binding site" evidence="12">
    <location>
        <position position="231"/>
    </location>
    <ligand>
        <name>[2Fe-2S] cluster</name>
        <dbReference type="ChEBI" id="CHEBI:190135"/>
    </ligand>
</feature>
<dbReference type="Pfam" id="PF00970">
    <property type="entry name" value="FAD_binding_6"/>
    <property type="match status" value="1"/>
</dbReference>
<dbReference type="CDD" id="cd06218">
    <property type="entry name" value="DHOD_e_trans"/>
    <property type="match status" value="1"/>
</dbReference>
<dbReference type="GO" id="GO:0051537">
    <property type="term" value="F:2 iron, 2 sulfur cluster binding"/>
    <property type="evidence" value="ECO:0007669"/>
    <property type="project" value="UniProtKB-KW"/>
</dbReference>
<accession>B4SFF8</accession>
<dbReference type="PROSITE" id="PS51384">
    <property type="entry name" value="FAD_FR"/>
    <property type="match status" value="1"/>
</dbReference>
<keyword evidence="7" id="KW-0249">Electron transport</keyword>
<gene>
    <name evidence="14" type="ordered locus">Ppha_2575</name>
</gene>
<dbReference type="Proteomes" id="UP000002724">
    <property type="component" value="Chromosome"/>
</dbReference>
<keyword evidence="3 11" id="KW-0285">Flavoprotein</keyword>
<dbReference type="Pfam" id="PF10418">
    <property type="entry name" value="DHODB_Fe-S_bind"/>
    <property type="match status" value="1"/>
</dbReference>
<dbReference type="PANTHER" id="PTHR43513:SF3">
    <property type="entry name" value="DIHYDROOROTATE DEHYDROGENASE B (NAD(+)), ELECTRON TRANSFER SUBUNIT-RELATED"/>
    <property type="match status" value="1"/>
</dbReference>
<dbReference type="InterPro" id="IPR050353">
    <property type="entry name" value="PyrK_electron_transfer"/>
</dbReference>
<evidence type="ECO:0000256" key="11">
    <source>
        <dbReference type="PIRSR" id="PIRSR006816-1"/>
    </source>
</evidence>
<evidence type="ECO:0000256" key="1">
    <source>
        <dbReference type="ARBA" id="ARBA00006422"/>
    </source>
</evidence>
<feature type="binding site" evidence="12">
    <location>
        <position position="226"/>
    </location>
    <ligand>
        <name>[2Fe-2S] cluster</name>
        <dbReference type="ChEBI" id="CHEBI:190135"/>
    </ligand>
</feature>
<organism evidence="14 15">
    <name type="scientific">Pelodictyon phaeoclathratiforme (strain DSM 5477 / BU-1)</name>
    <dbReference type="NCBI Taxonomy" id="324925"/>
    <lineage>
        <taxon>Bacteria</taxon>
        <taxon>Pseudomonadati</taxon>
        <taxon>Chlorobiota</taxon>
        <taxon>Chlorobiia</taxon>
        <taxon>Chlorobiales</taxon>
        <taxon>Chlorobiaceae</taxon>
        <taxon>Chlorobium/Pelodictyon group</taxon>
        <taxon>Pelodictyon</taxon>
    </lineage>
</organism>
<keyword evidence="15" id="KW-1185">Reference proteome</keyword>
<dbReference type="PIRSF" id="PIRSF006816">
    <property type="entry name" value="Cyc3_hyd_g"/>
    <property type="match status" value="1"/>
</dbReference>
<dbReference type="KEGG" id="pph:Ppha_2575"/>
<reference evidence="14 15" key="1">
    <citation type="submission" date="2008-06" db="EMBL/GenBank/DDBJ databases">
        <title>Complete sequence of Pelodictyon phaeoclathratiforme BU-1.</title>
        <authorList>
            <consortium name="US DOE Joint Genome Institute"/>
            <person name="Lucas S."/>
            <person name="Copeland A."/>
            <person name="Lapidus A."/>
            <person name="Glavina del Rio T."/>
            <person name="Dalin E."/>
            <person name="Tice H."/>
            <person name="Bruce D."/>
            <person name="Goodwin L."/>
            <person name="Pitluck S."/>
            <person name="Schmutz J."/>
            <person name="Larimer F."/>
            <person name="Land M."/>
            <person name="Hauser L."/>
            <person name="Kyrpides N."/>
            <person name="Mikhailova N."/>
            <person name="Liu Z."/>
            <person name="Li T."/>
            <person name="Zhao F."/>
            <person name="Overmann J."/>
            <person name="Bryant D.A."/>
            <person name="Richardson P."/>
        </authorList>
    </citation>
    <scope>NUCLEOTIDE SEQUENCE [LARGE SCALE GENOMIC DNA]</scope>
    <source>
        <strain evidence="15">DSM 5477 / BU-1</strain>
    </source>
</reference>
<dbReference type="InterPro" id="IPR008333">
    <property type="entry name" value="Cbr1-like_FAD-bd_dom"/>
</dbReference>
<dbReference type="GO" id="GO:0046872">
    <property type="term" value="F:metal ion binding"/>
    <property type="evidence" value="ECO:0007669"/>
    <property type="project" value="UniProtKB-KW"/>
</dbReference>
<evidence type="ECO:0000256" key="8">
    <source>
        <dbReference type="ARBA" id="ARBA00023004"/>
    </source>
</evidence>
<keyword evidence="2" id="KW-0813">Transport</keyword>
<dbReference type="EMBL" id="CP001110">
    <property type="protein sequence ID" value="ACF44737.1"/>
    <property type="molecule type" value="Genomic_DNA"/>
</dbReference>
<dbReference type="GO" id="GO:0050660">
    <property type="term" value="F:flavin adenine dinucleotide binding"/>
    <property type="evidence" value="ECO:0007669"/>
    <property type="project" value="InterPro"/>
</dbReference>
<evidence type="ECO:0000313" key="14">
    <source>
        <dbReference type="EMBL" id="ACF44737.1"/>
    </source>
</evidence>
<keyword evidence="5 12" id="KW-0479">Metal-binding</keyword>
<evidence type="ECO:0000259" key="13">
    <source>
        <dbReference type="PROSITE" id="PS51384"/>
    </source>
</evidence>